<evidence type="ECO:0000313" key="3">
    <source>
        <dbReference type="Proteomes" id="UP000516314"/>
    </source>
</evidence>
<dbReference type="InterPro" id="IPR004252">
    <property type="entry name" value="Probable_transposase_24"/>
</dbReference>
<reference evidence="2 3" key="1">
    <citation type="submission" date="2020-09" db="EMBL/GenBank/DDBJ databases">
        <authorList>
            <person name="Ashkenazy H."/>
        </authorList>
    </citation>
    <scope>NUCLEOTIDE SEQUENCE [LARGE SCALE GENOMIC DNA]</scope>
    <source>
        <strain evidence="3">cv. Cdm-0</strain>
    </source>
</reference>
<proteinExistence type="predicted"/>
<dbReference type="Proteomes" id="UP000516314">
    <property type="component" value="Chromosome 2"/>
</dbReference>
<organism evidence="2 3">
    <name type="scientific">Arabidopsis thaliana</name>
    <name type="common">Mouse-ear cress</name>
    <dbReference type="NCBI Taxonomy" id="3702"/>
    <lineage>
        <taxon>Eukaryota</taxon>
        <taxon>Viridiplantae</taxon>
        <taxon>Streptophyta</taxon>
        <taxon>Embryophyta</taxon>
        <taxon>Tracheophyta</taxon>
        <taxon>Spermatophyta</taxon>
        <taxon>Magnoliopsida</taxon>
        <taxon>eudicotyledons</taxon>
        <taxon>Gunneridae</taxon>
        <taxon>Pentapetalae</taxon>
        <taxon>rosids</taxon>
        <taxon>malvids</taxon>
        <taxon>Brassicales</taxon>
        <taxon>Brassicaceae</taxon>
        <taxon>Camelineae</taxon>
        <taxon>Arabidopsis</taxon>
    </lineage>
</organism>
<evidence type="ECO:0000313" key="2">
    <source>
        <dbReference type="EMBL" id="CAD5318239.1"/>
    </source>
</evidence>
<accession>A0A7G2EBN5</accession>
<sequence>MHGLGQQQREPLHGNAPFNDGNILGVQGSHHPPSPPTPTTQPSVNHSAPPPKQLNNLTLEELLDSLDRAGLTRLDPNCPSRTFWFDQDPTVAATVRRIFERDFKEPHANWSHTANCEKTGETTPDFLVLLDETHRKADGTVIDGKSEEIYKKVTYRIEEEESHMC</sequence>
<protein>
    <submittedName>
        <fullName evidence="2">(thale cress) hypothetical protein</fullName>
    </submittedName>
</protein>
<gene>
    <name evidence="2" type="ORF">AT9943_LOCUS6475</name>
</gene>
<name>A0A7G2EBN5_ARATH</name>
<evidence type="ECO:0000256" key="1">
    <source>
        <dbReference type="SAM" id="MobiDB-lite"/>
    </source>
</evidence>
<feature type="region of interest" description="Disordered" evidence="1">
    <location>
        <begin position="1"/>
        <end position="54"/>
    </location>
</feature>
<dbReference type="EMBL" id="LR881467">
    <property type="protein sequence ID" value="CAD5318239.1"/>
    <property type="molecule type" value="Genomic_DNA"/>
</dbReference>
<dbReference type="Pfam" id="PF03004">
    <property type="entry name" value="Transposase_24"/>
    <property type="match status" value="1"/>
</dbReference>
<dbReference type="AlphaFoldDB" id="A0A7G2EBN5"/>